<organism evidence="1">
    <name type="scientific">Actinomyces succiniciruminis</name>
    <dbReference type="NCBI Taxonomy" id="1522002"/>
    <lineage>
        <taxon>Bacteria</taxon>
        <taxon>Bacillati</taxon>
        <taxon>Actinomycetota</taxon>
        <taxon>Actinomycetes</taxon>
        <taxon>Actinomycetales</taxon>
        <taxon>Actinomycetaceae</taxon>
        <taxon>Actinomyces</taxon>
    </lineage>
</organism>
<reference evidence="1" key="1">
    <citation type="submission" date="2014-07" db="EMBL/GenBank/DDBJ databases">
        <authorList>
            <person name="Zhang J.E."/>
            <person name="Yang H."/>
            <person name="Guo J."/>
            <person name="Deng Z."/>
            <person name="Luo H."/>
            <person name="Luo M."/>
            <person name="Zhao B."/>
        </authorList>
    </citation>
    <scope>NUCLEOTIDE SEQUENCE</scope>
    <source>
        <strain evidence="1">AM4</strain>
    </source>
</reference>
<proteinExistence type="predicted"/>
<dbReference type="Gene3D" id="3.30.2010.20">
    <property type="match status" value="1"/>
</dbReference>
<gene>
    <name evidence="1" type="ORF">AAM4_2587</name>
</gene>
<dbReference type="CDD" id="cd12952">
    <property type="entry name" value="MMP_ACEL2062"/>
    <property type="match status" value="1"/>
</dbReference>
<dbReference type="RefSeq" id="WP_210581879.1">
    <property type="nucleotide sequence ID" value="NZ_LK995540.1"/>
</dbReference>
<dbReference type="InterPro" id="IPR010428">
    <property type="entry name" value="Zincin_1"/>
</dbReference>
<name>A0A1L7RMJ9_9ACTO</name>
<protein>
    <submittedName>
        <fullName evidence="1">Tetratricopeptide repeat protein</fullName>
    </submittedName>
</protein>
<dbReference type="AlphaFoldDB" id="A0A1L7RMJ9"/>
<dbReference type="Pfam" id="PF06262">
    <property type="entry name" value="Zincin_1"/>
    <property type="match status" value="1"/>
</dbReference>
<accession>A0A1L7RMJ9</accession>
<dbReference type="SUPFAM" id="SSF55486">
    <property type="entry name" value="Metalloproteases ('zincins'), catalytic domain"/>
    <property type="match status" value="1"/>
</dbReference>
<evidence type="ECO:0000313" key="1">
    <source>
        <dbReference type="EMBL" id="CED92419.1"/>
    </source>
</evidence>
<dbReference type="EMBL" id="LK995540">
    <property type="protein sequence ID" value="CED92419.1"/>
    <property type="molecule type" value="Genomic_DNA"/>
</dbReference>
<sequence>MTPVHLSDAEFESAVADALDAIPEELAAEMDNVVVLVQDEPDADMLGPDDYDAAGRPTLLGLYDGVPLTERDAGWSLALPDRILIFQGPLQRWCRSREELVEQVAVTVIHEVGHHFGISDTRLHELGWE</sequence>
<dbReference type="InterPro" id="IPR038555">
    <property type="entry name" value="Zincin_1_sf"/>
</dbReference>